<dbReference type="GeneTree" id="ENSGT00940000155715"/>
<evidence type="ECO:0000256" key="1">
    <source>
        <dbReference type="ARBA" id="ARBA00022999"/>
    </source>
</evidence>
<evidence type="ECO:0000256" key="3">
    <source>
        <dbReference type="SAM" id="MobiDB-lite"/>
    </source>
</evidence>
<dbReference type="FunFam" id="3.30.505.10:FF:000016">
    <property type="entry name" value="B-cell linker protein isoform 2"/>
    <property type="match status" value="1"/>
</dbReference>
<reference evidence="6" key="1">
    <citation type="submission" date="2018-06" db="EMBL/GenBank/DDBJ databases">
        <title>Genome assembly of Danube salmon.</title>
        <authorList>
            <person name="Macqueen D.J."/>
            <person name="Gundappa M.K."/>
        </authorList>
    </citation>
    <scope>NUCLEOTIDE SEQUENCE [LARGE SCALE GENOMIC DNA]</scope>
</reference>
<dbReference type="InterPro" id="IPR036860">
    <property type="entry name" value="SH2_dom_sf"/>
</dbReference>
<sequence>MLQEKEWFAGNCNRKTAEDLLLQINKDGAFLIRRSSAQNARQPYTLAVLYRQKVYNIPIRFLEETRGYALGKEGKKNEEVKRRRGGKRGRVLNKGLNNELVKENGRMRMTVLRWGTQRKREREREGGNENMRG</sequence>
<dbReference type="STRING" id="62062.ENSHHUP00000082140"/>
<reference evidence="5" key="2">
    <citation type="submission" date="2025-08" db="UniProtKB">
        <authorList>
            <consortium name="Ensembl"/>
        </authorList>
    </citation>
    <scope>IDENTIFICATION</scope>
</reference>
<reference evidence="5" key="3">
    <citation type="submission" date="2025-09" db="UniProtKB">
        <authorList>
            <consortium name="Ensembl"/>
        </authorList>
    </citation>
    <scope>IDENTIFICATION</scope>
</reference>
<accession>A0A4W5R7B9</accession>
<dbReference type="InterPro" id="IPR000980">
    <property type="entry name" value="SH2"/>
</dbReference>
<dbReference type="Gene3D" id="3.30.505.10">
    <property type="entry name" value="SH2 domain"/>
    <property type="match status" value="1"/>
</dbReference>
<feature type="compositionally biased region" description="Basic and acidic residues" evidence="3">
    <location>
        <begin position="118"/>
        <end position="133"/>
    </location>
</feature>
<dbReference type="GO" id="GO:0035556">
    <property type="term" value="P:intracellular signal transduction"/>
    <property type="evidence" value="ECO:0007669"/>
    <property type="project" value="TreeGrafter"/>
</dbReference>
<dbReference type="SUPFAM" id="SSF55550">
    <property type="entry name" value="SH2 domain"/>
    <property type="match status" value="1"/>
</dbReference>
<keyword evidence="1 2" id="KW-0727">SH2 domain</keyword>
<dbReference type="InterPro" id="IPR051751">
    <property type="entry name" value="Immunoreceptor_sig_adapters"/>
</dbReference>
<feature type="domain" description="SH2" evidence="4">
    <location>
        <begin position="7"/>
        <end position="70"/>
    </location>
</feature>
<dbReference type="Proteomes" id="UP000314982">
    <property type="component" value="Unassembled WGS sequence"/>
</dbReference>
<dbReference type="SMART" id="SM00252">
    <property type="entry name" value="SH2"/>
    <property type="match status" value="1"/>
</dbReference>
<dbReference type="PROSITE" id="PS50001">
    <property type="entry name" value="SH2"/>
    <property type="match status" value="1"/>
</dbReference>
<keyword evidence="6" id="KW-1185">Reference proteome</keyword>
<evidence type="ECO:0000313" key="6">
    <source>
        <dbReference type="Proteomes" id="UP000314982"/>
    </source>
</evidence>
<name>A0A4W5R7B9_9TELE</name>
<organism evidence="5 6">
    <name type="scientific">Hucho hucho</name>
    <name type="common">huchen</name>
    <dbReference type="NCBI Taxonomy" id="62062"/>
    <lineage>
        <taxon>Eukaryota</taxon>
        <taxon>Metazoa</taxon>
        <taxon>Chordata</taxon>
        <taxon>Craniata</taxon>
        <taxon>Vertebrata</taxon>
        <taxon>Euteleostomi</taxon>
        <taxon>Actinopterygii</taxon>
        <taxon>Neopterygii</taxon>
        <taxon>Teleostei</taxon>
        <taxon>Protacanthopterygii</taxon>
        <taxon>Salmoniformes</taxon>
        <taxon>Salmonidae</taxon>
        <taxon>Salmoninae</taxon>
        <taxon>Hucho</taxon>
    </lineage>
</organism>
<dbReference type="AlphaFoldDB" id="A0A4W5R7B9"/>
<dbReference type="GO" id="GO:0005737">
    <property type="term" value="C:cytoplasm"/>
    <property type="evidence" value="ECO:0007669"/>
    <property type="project" value="UniProtKB-ARBA"/>
</dbReference>
<evidence type="ECO:0000313" key="5">
    <source>
        <dbReference type="Ensembl" id="ENSHHUP00000082140.1"/>
    </source>
</evidence>
<dbReference type="PANTHER" id="PTHR14098">
    <property type="entry name" value="SH2 DOMAIN CONTAINING PROTEIN"/>
    <property type="match status" value="1"/>
</dbReference>
<dbReference type="GO" id="GO:0007169">
    <property type="term" value="P:cell surface receptor protein tyrosine kinase signaling pathway"/>
    <property type="evidence" value="ECO:0007669"/>
    <property type="project" value="TreeGrafter"/>
</dbReference>
<proteinExistence type="predicted"/>
<evidence type="ECO:0000259" key="4">
    <source>
        <dbReference type="PROSITE" id="PS50001"/>
    </source>
</evidence>
<dbReference type="Pfam" id="PF00017">
    <property type="entry name" value="SH2"/>
    <property type="match status" value="1"/>
</dbReference>
<feature type="region of interest" description="Disordered" evidence="3">
    <location>
        <begin position="113"/>
        <end position="133"/>
    </location>
</feature>
<dbReference type="PANTHER" id="PTHR14098:SF17">
    <property type="entry name" value="B-CELL LINKER PROTEIN"/>
    <property type="match status" value="1"/>
</dbReference>
<evidence type="ECO:0000256" key="2">
    <source>
        <dbReference type="PROSITE-ProRule" id="PRU00191"/>
    </source>
</evidence>
<protein>
    <recommendedName>
        <fullName evidence="4">SH2 domain-containing protein</fullName>
    </recommendedName>
</protein>
<dbReference type="Ensembl" id="ENSHHUT00000084738.1">
    <property type="protein sequence ID" value="ENSHHUP00000082140.1"/>
    <property type="gene ID" value="ENSHHUG00000047718.1"/>
</dbReference>